<dbReference type="Pfam" id="PF01569">
    <property type="entry name" value="PAP2"/>
    <property type="match status" value="1"/>
</dbReference>
<evidence type="ECO:0000256" key="1">
    <source>
        <dbReference type="SAM" id="Phobius"/>
    </source>
</evidence>
<dbReference type="Gene3D" id="1.20.144.10">
    <property type="entry name" value="Phosphatidic acid phosphatase type 2/haloperoxidase"/>
    <property type="match status" value="2"/>
</dbReference>
<feature type="transmembrane region" description="Helical" evidence="1">
    <location>
        <begin position="133"/>
        <end position="154"/>
    </location>
</feature>
<dbReference type="EMBL" id="QAOQ01000001">
    <property type="protein sequence ID" value="PTR01325.1"/>
    <property type="molecule type" value="Genomic_DNA"/>
</dbReference>
<evidence type="ECO:0000313" key="4">
    <source>
        <dbReference type="Proteomes" id="UP000244168"/>
    </source>
</evidence>
<comment type="caution">
    <text evidence="3">The sequence shown here is derived from an EMBL/GenBank/DDBJ whole genome shotgun (WGS) entry which is preliminary data.</text>
</comment>
<dbReference type="PANTHER" id="PTHR14969">
    <property type="entry name" value="SPHINGOSINE-1-PHOSPHATE PHOSPHOHYDROLASE"/>
    <property type="match status" value="1"/>
</dbReference>
<evidence type="ECO:0000259" key="2">
    <source>
        <dbReference type="SMART" id="SM00014"/>
    </source>
</evidence>
<feature type="domain" description="Phosphatidic acid phosphatase type 2/haloperoxidase" evidence="2">
    <location>
        <begin position="86"/>
        <end position="202"/>
    </location>
</feature>
<protein>
    <submittedName>
        <fullName evidence="3">Undecaprenyl-diphosphatase</fullName>
    </submittedName>
</protein>
<feature type="transmembrane region" description="Helical" evidence="1">
    <location>
        <begin position="187"/>
        <end position="204"/>
    </location>
</feature>
<proteinExistence type="predicted"/>
<dbReference type="InterPro" id="IPR036938">
    <property type="entry name" value="PAP2/HPO_sf"/>
</dbReference>
<name>A0A2T5JFZ1_9SPHI</name>
<dbReference type="Proteomes" id="UP000244168">
    <property type="component" value="Unassembled WGS sequence"/>
</dbReference>
<feature type="transmembrane region" description="Helical" evidence="1">
    <location>
        <begin position="6"/>
        <end position="25"/>
    </location>
</feature>
<keyword evidence="1" id="KW-0472">Membrane</keyword>
<dbReference type="PANTHER" id="PTHR14969:SF13">
    <property type="entry name" value="AT30094P"/>
    <property type="match status" value="1"/>
</dbReference>
<keyword evidence="4" id="KW-1185">Reference proteome</keyword>
<dbReference type="AlphaFoldDB" id="A0A2T5JFZ1"/>
<reference evidence="3 4" key="1">
    <citation type="submission" date="2018-04" db="EMBL/GenBank/DDBJ databases">
        <title>Genomic Encyclopedia of Archaeal and Bacterial Type Strains, Phase II (KMG-II): from individual species to whole genera.</title>
        <authorList>
            <person name="Goeker M."/>
        </authorList>
    </citation>
    <scope>NUCLEOTIDE SEQUENCE [LARGE SCALE GENOMIC DNA]</scope>
    <source>
        <strain evidence="3 4">DSM 26809</strain>
    </source>
</reference>
<evidence type="ECO:0000313" key="3">
    <source>
        <dbReference type="EMBL" id="PTR01325.1"/>
    </source>
</evidence>
<dbReference type="SUPFAM" id="SSF48317">
    <property type="entry name" value="Acid phosphatase/Vanadium-dependent haloperoxidase"/>
    <property type="match status" value="1"/>
</dbReference>
<keyword evidence="1" id="KW-0812">Transmembrane</keyword>
<feature type="transmembrane region" description="Helical" evidence="1">
    <location>
        <begin position="60"/>
        <end position="76"/>
    </location>
</feature>
<organism evidence="3 4">
    <name type="scientific">Mucilaginibacter yixingensis</name>
    <dbReference type="NCBI Taxonomy" id="1295612"/>
    <lineage>
        <taxon>Bacteria</taxon>
        <taxon>Pseudomonadati</taxon>
        <taxon>Bacteroidota</taxon>
        <taxon>Sphingobacteriia</taxon>
        <taxon>Sphingobacteriales</taxon>
        <taxon>Sphingobacteriaceae</taxon>
        <taxon>Mucilaginibacter</taxon>
    </lineage>
</organism>
<accession>A0A2T5JFZ1</accession>
<dbReference type="InterPro" id="IPR000326">
    <property type="entry name" value="PAP2/HPO"/>
</dbReference>
<feature type="transmembrane region" description="Helical" evidence="1">
    <location>
        <begin position="83"/>
        <end position="103"/>
    </location>
</feature>
<feature type="transmembrane region" description="Helical" evidence="1">
    <location>
        <begin position="161"/>
        <end position="181"/>
    </location>
</feature>
<gene>
    <name evidence="3" type="ORF">C8P68_101559</name>
</gene>
<keyword evidence="1" id="KW-1133">Transmembrane helix</keyword>
<dbReference type="SMART" id="SM00014">
    <property type="entry name" value="acidPPc"/>
    <property type="match status" value="1"/>
</dbReference>
<sequence length="212" mass="24750">MPSNGIYSTFFRVFYLVYLPACANFMPPYLLHIDQRVFRFINSGLSNSFFDWIMPYMRLPQFWIPVYVFIFVFCLWRYKKQGLIIILLLLATFAVADFGSASIVKPLVHRVRPCNDPAMAPYLISRVPCGTGYSFPSSHASNHFAISVFLIIIFHRRWRWIWFWALLWAATVCFAQMYVGVHYPIDILTGALYGTMVGYLFSLVHKKYQPPV</sequence>